<dbReference type="GO" id="GO:0004497">
    <property type="term" value="F:monooxygenase activity"/>
    <property type="evidence" value="ECO:0007669"/>
    <property type="project" value="UniProtKB-KW"/>
</dbReference>
<dbReference type="PRINTS" id="PR00385">
    <property type="entry name" value="P450"/>
</dbReference>
<feature type="transmembrane region" description="Helical" evidence="9">
    <location>
        <begin position="6"/>
        <end position="23"/>
    </location>
</feature>
<sequence>MPQLHIEAWVLLALLTYLFVRIVKYTHILTAPRYFPRLISPFTPLGLPGALLPASSWTVAGTGFHWSSRFDLYKRGETIQLTPILGGETSIWTSNIDVAKQVAVGSHKTSYVKPPFGGLALLIWGMNLFSADGSLWRKHRRIVGPAFGNELYELVWESTSRIYEDMVESEGWIRNSGGFDVEDMHVLMTKLAFLVISTCGFGFQSDWLTPTETANETFLSVQQALEIVATDYMMLIFVPEFILNLPLPRFIKIRNARAMLMGFMLKQVAERKALIAAGVSNKDAFTLLVKANEEETGSRVLDDSELIGNVFLFLFAGHETTARSLTATLACIALDDEIQTEALDQILEVVGPDGKPEFEDCNKLDKVLALFYEATRMFPAAHLLLRQATEDNVLLVPKPVSEEGTIAVPIAKGTTFIVDMVGAQYNPRYFDEPEKFKPSRWHGLPPDSEQFTAFSVGSRACIGRKFATVEAICFLTRFIRDWKVAPLLAPGETREQWRKRVLDAKVLLALGIERLPLTLERRKLA</sequence>
<accession>A0AAD2HGW5</accession>
<evidence type="ECO:0000256" key="2">
    <source>
        <dbReference type="ARBA" id="ARBA00022617"/>
    </source>
</evidence>
<dbReference type="AlphaFoldDB" id="A0AAD2HGW5"/>
<keyword evidence="9" id="KW-1133">Transmembrane helix</keyword>
<dbReference type="InterPro" id="IPR036396">
    <property type="entry name" value="Cyt_P450_sf"/>
</dbReference>
<reference evidence="10" key="1">
    <citation type="submission" date="2023-11" db="EMBL/GenBank/DDBJ databases">
        <authorList>
            <person name="De Vega J J."/>
            <person name="De Vega J J."/>
        </authorList>
    </citation>
    <scope>NUCLEOTIDE SEQUENCE</scope>
</reference>
<evidence type="ECO:0000256" key="9">
    <source>
        <dbReference type="SAM" id="Phobius"/>
    </source>
</evidence>
<dbReference type="InterPro" id="IPR017972">
    <property type="entry name" value="Cyt_P450_CS"/>
</dbReference>
<dbReference type="Proteomes" id="UP001295794">
    <property type="component" value="Unassembled WGS sequence"/>
</dbReference>
<proteinExistence type="inferred from homology"/>
<evidence type="ECO:0000256" key="7">
    <source>
        <dbReference type="PIRSR" id="PIRSR602401-1"/>
    </source>
</evidence>
<keyword evidence="4 8" id="KW-0560">Oxidoreductase</keyword>
<evidence type="ECO:0000313" key="11">
    <source>
        <dbReference type="Proteomes" id="UP001295794"/>
    </source>
</evidence>
<keyword evidence="9" id="KW-0812">Transmembrane</keyword>
<evidence type="ECO:0008006" key="12">
    <source>
        <dbReference type="Google" id="ProtNLM"/>
    </source>
</evidence>
<dbReference type="GO" id="GO:0016705">
    <property type="term" value="F:oxidoreductase activity, acting on paired donors, with incorporation or reduction of molecular oxygen"/>
    <property type="evidence" value="ECO:0007669"/>
    <property type="project" value="InterPro"/>
</dbReference>
<evidence type="ECO:0000256" key="8">
    <source>
        <dbReference type="RuleBase" id="RU000461"/>
    </source>
</evidence>
<evidence type="ECO:0000256" key="6">
    <source>
        <dbReference type="ARBA" id="ARBA00023033"/>
    </source>
</evidence>
<keyword evidence="9" id="KW-0472">Membrane</keyword>
<comment type="cofactor">
    <cofactor evidence="7">
        <name>heme</name>
        <dbReference type="ChEBI" id="CHEBI:30413"/>
    </cofactor>
</comment>
<dbReference type="GO" id="GO:0005506">
    <property type="term" value="F:iron ion binding"/>
    <property type="evidence" value="ECO:0007669"/>
    <property type="project" value="InterPro"/>
</dbReference>
<protein>
    <recommendedName>
        <fullName evidence="12">Cytochrome P450</fullName>
    </recommendedName>
</protein>
<name>A0AAD2HGW5_9AGAR</name>
<keyword evidence="11" id="KW-1185">Reference proteome</keyword>
<keyword evidence="6 8" id="KW-0503">Monooxygenase</keyword>
<dbReference type="Gene3D" id="1.10.630.10">
    <property type="entry name" value="Cytochrome P450"/>
    <property type="match status" value="1"/>
</dbReference>
<dbReference type="InterPro" id="IPR050196">
    <property type="entry name" value="Cytochrome_P450_Monoox"/>
</dbReference>
<dbReference type="InterPro" id="IPR002401">
    <property type="entry name" value="Cyt_P450_E_grp-I"/>
</dbReference>
<evidence type="ECO:0000256" key="4">
    <source>
        <dbReference type="ARBA" id="ARBA00023002"/>
    </source>
</evidence>
<evidence type="ECO:0000313" key="10">
    <source>
        <dbReference type="EMBL" id="CAK5274668.1"/>
    </source>
</evidence>
<organism evidence="10 11">
    <name type="scientific">Mycena citricolor</name>
    <dbReference type="NCBI Taxonomy" id="2018698"/>
    <lineage>
        <taxon>Eukaryota</taxon>
        <taxon>Fungi</taxon>
        <taxon>Dikarya</taxon>
        <taxon>Basidiomycota</taxon>
        <taxon>Agaricomycotina</taxon>
        <taxon>Agaricomycetes</taxon>
        <taxon>Agaricomycetidae</taxon>
        <taxon>Agaricales</taxon>
        <taxon>Marasmiineae</taxon>
        <taxon>Mycenaceae</taxon>
        <taxon>Mycena</taxon>
    </lineage>
</organism>
<dbReference type="PANTHER" id="PTHR24291:SF50">
    <property type="entry name" value="BIFUNCTIONAL ALBAFLAVENONE MONOOXYGENASE_TERPENE SYNTHASE"/>
    <property type="match status" value="1"/>
</dbReference>
<keyword evidence="3 7" id="KW-0479">Metal-binding</keyword>
<feature type="binding site" description="axial binding residue" evidence="7">
    <location>
        <position position="461"/>
    </location>
    <ligand>
        <name>heme</name>
        <dbReference type="ChEBI" id="CHEBI:30413"/>
    </ligand>
    <ligandPart>
        <name>Fe</name>
        <dbReference type="ChEBI" id="CHEBI:18248"/>
    </ligandPart>
</feature>
<evidence type="ECO:0000256" key="1">
    <source>
        <dbReference type="ARBA" id="ARBA00010617"/>
    </source>
</evidence>
<evidence type="ECO:0000256" key="3">
    <source>
        <dbReference type="ARBA" id="ARBA00022723"/>
    </source>
</evidence>
<comment type="caution">
    <text evidence="10">The sequence shown here is derived from an EMBL/GenBank/DDBJ whole genome shotgun (WGS) entry which is preliminary data.</text>
</comment>
<gene>
    <name evidence="10" type="ORF">MYCIT1_LOCUS21964</name>
</gene>
<comment type="similarity">
    <text evidence="1 8">Belongs to the cytochrome P450 family.</text>
</comment>
<dbReference type="PROSITE" id="PS00086">
    <property type="entry name" value="CYTOCHROME_P450"/>
    <property type="match status" value="1"/>
</dbReference>
<dbReference type="InterPro" id="IPR001128">
    <property type="entry name" value="Cyt_P450"/>
</dbReference>
<dbReference type="GO" id="GO:0020037">
    <property type="term" value="F:heme binding"/>
    <property type="evidence" value="ECO:0007669"/>
    <property type="project" value="InterPro"/>
</dbReference>
<keyword evidence="5 7" id="KW-0408">Iron</keyword>
<keyword evidence="2 7" id="KW-0349">Heme</keyword>
<dbReference type="Pfam" id="PF00067">
    <property type="entry name" value="p450"/>
    <property type="match status" value="1"/>
</dbReference>
<dbReference type="EMBL" id="CAVNYO010000403">
    <property type="protein sequence ID" value="CAK5274668.1"/>
    <property type="molecule type" value="Genomic_DNA"/>
</dbReference>
<dbReference type="PRINTS" id="PR00463">
    <property type="entry name" value="EP450I"/>
</dbReference>
<dbReference type="PANTHER" id="PTHR24291">
    <property type="entry name" value="CYTOCHROME P450 FAMILY 4"/>
    <property type="match status" value="1"/>
</dbReference>
<dbReference type="SUPFAM" id="SSF48264">
    <property type="entry name" value="Cytochrome P450"/>
    <property type="match status" value="1"/>
</dbReference>
<evidence type="ECO:0000256" key="5">
    <source>
        <dbReference type="ARBA" id="ARBA00023004"/>
    </source>
</evidence>